<dbReference type="KEGG" id="pstg:E8M01_03550"/>
<reference evidence="2 3" key="1">
    <citation type="submission" date="2019-04" db="EMBL/GenBank/DDBJ databases">
        <title>Phreatobacter aquaticus sp. nov.</title>
        <authorList>
            <person name="Choi A."/>
        </authorList>
    </citation>
    <scope>NUCLEOTIDE SEQUENCE [LARGE SCALE GENOMIC DNA]</scope>
    <source>
        <strain evidence="2 3">KCTC 52518</strain>
    </source>
</reference>
<sequence length="202" mass="21003">MLDRRTVLLALTAVAAAPAALAQAAPPMRIRGKIVGFDGQMLTVAARDGARLEIRFADSATVGALRRMDLSAITPGSFIGTAAEPGPDGQLRALEVLVFPEAMRGTGEGHYPWDLAPNSTMTNATVEAVVTKTAGRELNLVFQGRSVAVHVPPATPIVTPIPATRADLVAGAQVFLSATRDSEGKLTAARVTVEKDGVAPPM</sequence>
<dbReference type="AlphaFoldDB" id="A0A4D7BMZ7"/>
<gene>
    <name evidence="2" type="ORF">E8M01_03550</name>
</gene>
<organism evidence="2 3">
    <name type="scientific">Phreatobacter stygius</name>
    <dbReference type="NCBI Taxonomy" id="1940610"/>
    <lineage>
        <taxon>Bacteria</taxon>
        <taxon>Pseudomonadati</taxon>
        <taxon>Pseudomonadota</taxon>
        <taxon>Alphaproteobacteria</taxon>
        <taxon>Hyphomicrobiales</taxon>
        <taxon>Phreatobacteraceae</taxon>
        <taxon>Phreatobacter</taxon>
    </lineage>
</organism>
<evidence type="ECO:0000256" key="1">
    <source>
        <dbReference type="SAM" id="SignalP"/>
    </source>
</evidence>
<evidence type="ECO:0000313" key="2">
    <source>
        <dbReference type="EMBL" id="QCI69022.1"/>
    </source>
</evidence>
<feature type="chain" id="PRO_5020942441" description="DUF5666 domain-containing protein" evidence="1">
    <location>
        <begin position="25"/>
        <end position="202"/>
    </location>
</feature>
<evidence type="ECO:0008006" key="4">
    <source>
        <dbReference type="Google" id="ProtNLM"/>
    </source>
</evidence>
<evidence type="ECO:0000313" key="3">
    <source>
        <dbReference type="Proteomes" id="UP000298781"/>
    </source>
</evidence>
<keyword evidence="3" id="KW-1185">Reference proteome</keyword>
<keyword evidence="1" id="KW-0732">Signal</keyword>
<name>A0A4D7BMZ7_9HYPH</name>
<protein>
    <recommendedName>
        <fullName evidence="4">DUF5666 domain-containing protein</fullName>
    </recommendedName>
</protein>
<proteinExistence type="predicted"/>
<dbReference type="OrthoDB" id="9799947at2"/>
<dbReference type="Proteomes" id="UP000298781">
    <property type="component" value="Chromosome"/>
</dbReference>
<feature type="signal peptide" evidence="1">
    <location>
        <begin position="1"/>
        <end position="24"/>
    </location>
</feature>
<dbReference type="EMBL" id="CP039690">
    <property type="protein sequence ID" value="QCI69022.1"/>
    <property type="molecule type" value="Genomic_DNA"/>
</dbReference>
<accession>A0A4D7BMZ7</accession>